<name>A0ACC2BGR1_DIPCM</name>
<accession>A0ACC2BGR1</accession>
<comment type="caution">
    <text evidence="1">The sequence shown here is derived from an EMBL/GenBank/DDBJ whole genome shotgun (WGS) entry which is preliminary data.</text>
</comment>
<evidence type="ECO:0000313" key="1">
    <source>
        <dbReference type="EMBL" id="KAJ7528632.1"/>
    </source>
</evidence>
<dbReference type="EMBL" id="CM055106">
    <property type="protein sequence ID" value="KAJ7528632.1"/>
    <property type="molecule type" value="Genomic_DNA"/>
</dbReference>
<reference evidence="2" key="1">
    <citation type="journal article" date="2024" name="Proc. Natl. Acad. Sci. U.S.A.">
        <title>Extraordinary preservation of gene collinearity over three hundred million years revealed in homosporous lycophytes.</title>
        <authorList>
            <person name="Li C."/>
            <person name="Wickell D."/>
            <person name="Kuo L.Y."/>
            <person name="Chen X."/>
            <person name="Nie B."/>
            <person name="Liao X."/>
            <person name="Peng D."/>
            <person name="Ji J."/>
            <person name="Jenkins J."/>
            <person name="Williams M."/>
            <person name="Shu S."/>
            <person name="Plott C."/>
            <person name="Barry K."/>
            <person name="Rajasekar S."/>
            <person name="Grimwood J."/>
            <person name="Han X."/>
            <person name="Sun S."/>
            <person name="Hou Z."/>
            <person name="He W."/>
            <person name="Dai G."/>
            <person name="Sun C."/>
            <person name="Schmutz J."/>
            <person name="Leebens-Mack J.H."/>
            <person name="Li F.W."/>
            <person name="Wang L."/>
        </authorList>
    </citation>
    <scope>NUCLEOTIDE SEQUENCE [LARGE SCALE GENOMIC DNA]</scope>
    <source>
        <strain evidence="2">cv. PW_Plant_1</strain>
    </source>
</reference>
<proteinExistence type="predicted"/>
<gene>
    <name evidence="1" type="ORF">O6H91_15G011300</name>
</gene>
<dbReference type="Proteomes" id="UP001162992">
    <property type="component" value="Chromosome 15"/>
</dbReference>
<protein>
    <submittedName>
        <fullName evidence="1">Uncharacterized protein</fullName>
    </submittedName>
</protein>
<organism evidence="1 2">
    <name type="scientific">Diphasiastrum complanatum</name>
    <name type="common">Issler's clubmoss</name>
    <name type="synonym">Lycopodium complanatum</name>
    <dbReference type="NCBI Taxonomy" id="34168"/>
    <lineage>
        <taxon>Eukaryota</taxon>
        <taxon>Viridiplantae</taxon>
        <taxon>Streptophyta</taxon>
        <taxon>Embryophyta</taxon>
        <taxon>Tracheophyta</taxon>
        <taxon>Lycopodiopsida</taxon>
        <taxon>Lycopodiales</taxon>
        <taxon>Lycopodiaceae</taxon>
        <taxon>Lycopodioideae</taxon>
        <taxon>Diphasiastrum</taxon>
    </lineage>
</organism>
<sequence>MRLLKLSRVHFSAHMPKHPPSALRRSIFCSNEKSATASSEIGIGRYAVSDKSNNEACLPSLGSDSHKQTSPGLKNKESSLGFMDMKILSQCQPFCPYRNIISTMAGNEAYPLRRQICESRIRWYSSMAGSADKKGSEGPVAVDYSSLLERDFHNIADRTLEHLQERIEAYGEDLEVDGFDTDHAEGVLTVRLGSMGTYVINKQTPNRQIWLSSPVSGPARFDWHEDKKAWVYRRTKAKLMSLLEKELGELLKADIDLSE</sequence>
<keyword evidence="2" id="KW-1185">Reference proteome</keyword>
<evidence type="ECO:0000313" key="2">
    <source>
        <dbReference type="Proteomes" id="UP001162992"/>
    </source>
</evidence>